<evidence type="ECO:0000256" key="2">
    <source>
        <dbReference type="ARBA" id="ARBA00022448"/>
    </source>
</evidence>
<keyword evidence="5 6" id="KW-0472">Membrane</keyword>
<dbReference type="Gene3D" id="1.20.1250.20">
    <property type="entry name" value="MFS general substrate transporter like domains"/>
    <property type="match status" value="2"/>
</dbReference>
<evidence type="ECO:0000256" key="6">
    <source>
        <dbReference type="SAM" id="Phobius"/>
    </source>
</evidence>
<feature type="transmembrane region" description="Helical" evidence="6">
    <location>
        <begin position="99"/>
        <end position="117"/>
    </location>
</feature>
<feature type="transmembrane region" description="Helical" evidence="6">
    <location>
        <begin position="184"/>
        <end position="206"/>
    </location>
</feature>
<sequence>MAPGEIETTSRRGEGDIDIEETKPQLVASHAVTAHYTAVTEEEKNLDKKINRKLDFSVLLVLAIGFILCGIDKTNVGFVATTTFVQDANLVPDDIPNSLSLFSATYVPLQPLMVLLGHRVGPRIWLSASLLSWGILSMAHAGIKNSGTLIALRLLLGAAESGFTQTAFYYLSTMYPKFSLGFRMGLFSGMYSIAGAFAGLIAYGLLRVEAESLRGWQVVFLVEGGFTVFMAVVGWFVFPRDLGSAWFLSQRERVHAVNRMGRDLADGQEGEDNGESSRMVELKKDVVDVLKDWKKLLIIVCNITAVVPVTAFTTFLPLIVQGMGYSGIEATLMSVPPFIVGTVGLLLIVLSSDHFHERSLHTAFGMVLGVIGCAVMAASSDPKLRYGFAHVCLSGVFVGGPLVAVWLAGNTPWKGARSFVLGLNGYANLAGVIAGQLYKSKYRPSYAFPLIVTMIMSAVGILGFILIRAIYMLENKKRRREIATWDEDRFEEEQNSAERRGDQRKTWIYGY</sequence>
<feature type="transmembrane region" description="Helical" evidence="6">
    <location>
        <begin position="218"/>
        <end position="238"/>
    </location>
</feature>
<comment type="caution">
    <text evidence="8">The sequence shown here is derived from an EMBL/GenBank/DDBJ whole genome shotgun (WGS) entry which is preliminary data.</text>
</comment>
<keyword evidence="2" id="KW-0813">Transport</keyword>
<accession>A0AAE0HZC0</accession>
<dbReference type="GO" id="GO:0022857">
    <property type="term" value="F:transmembrane transporter activity"/>
    <property type="evidence" value="ECO:0007669"/>
    <property type="project" value="InterPro"/>
</dbReference>
<dbReference type="SUPFAM" id="SSF103473">
    <property type="entry name" value="MFS general substrate transporter"/>
    <property type="match status" value="1"/>
</dbReference>
<name>A0AAE0HZC0_9PEZI</name>
<evidence type="ECO:0000256" key="1">
    <source>
        <dbReference type="ARBA" id="ARBA00004141"/>
    </source>
</evidence>
<feature type="transmembrane region" description="Helical" evidence="6">
    <location>
        <begin position="296"/>
        <end position="320"/>
    </location>
</feature>
<dbReference type="EMBL" id="JAUEDM010000006">
    <property type="protein sequence ID" value="KAK3315610.1"/>
    <property type="molecule type" value="Genomic_DNA"/>
</dbReference>
<dbReference type="InterPro" id="IPR036259">
    <property type="entry name" value="MFS_trans_sf"/>
</dbReference>
<dbReference type="PANTHER" id="PTHR43791:SF21">
    <property type="entry name" value="MAJOR FACILITATOR SUPERFAMILY (MFS) PROFILE DOMAIN-CONTAINING PROTEIN"/>
    <property type="match status" value="1"/>
</dbReference>
<comment type="subcellular location">
    <subcellularLocation>
        <location evidence="1">Membrane</location>
        <topology evidence="1">Multi-pass membrane protein</topology>
    </subcellularLocation>
</comment>
<dbReference type="PANTHER" id="PTHR43791">
    <property type="entry name" value="PERMEASE-RELATED"/>
    <property type="match status" value="1"/>
</dbReference>
<dbReference type="PROSITE" id="PS50850">
    <property type="entry name" value="MFS"/>
    <property type="match status" value="1"/>
</dbReference>
<feature type="transmembrane region" description="Helical" evidence="6">
    <location>
        <begin position="386"/>
        <end position="407"/>
    </location>
</feature>
<evidence type="ECO:0000259" key="7">
    <source>
        <dbReference type="PROSITE" id="PS50850"/>
    </source>
</evidence>
<feature type="transmembrane region" description="Helical" evidence="6">
    <location>
        <begin position="58"/>
        <end position="79"/>
    </location>
</feature>
<evidence type="ECO:0000313" key="9">
    <source>
        <dbReference type="Proteomes" id="UP001283341"/>
    </source>
</evidence>
<feature type="transmembrane region" description="Helical" evidence="6">
    <location>
        <begin position="419"/>
        <end position="438"/>
    </location>
</feature>
<dbReference type="InterPro" id="IPR020846">
    <property type="entry name" value="MFS_dom"/>
</dbReference>
<evidence type="ECO:0000256" key="5">
    <source>
        <dbReference type="ARBA" id="ARBA00023136"/>
    </source>
</evidence>
<proteinExistence type="predicted"/>
<feature type="transmembrane region" description="Helical" evidence="6">
    <location>
        <begin position="332"/>
        <end position="350"/>
    </location>
</feature>
<keyword evidence="3 6" id="KW-0812">Transmembrane</keyword>
<feature type="domain" description="Major facilitator superfamily (MFS) profile" evidence="7">
    <location>
        <begin position="58"/>
        <end position="475"/>
    </location>
</feature>
<dbReference type="GO" id="GO:0016020">
    <property type="term" value="C:membrane"/>
    <property type="evidence" value="ECO:0007669"/>
    <property type="project" value="UniProtKB-SubCell"/>
</dbReference>
<evidence type="ECO:0000313" key="8">
    <source>
        <dbReference type="EMBL" id="KAK3315610.1"/>
    </source>
</evidence>
<feature type="transmembrane region" description="Helical" evidence="6">
    <location>
        <begin position="124"/>
        <end position="143"/>
    </location>
</feature>
<keyword evidence="9" id="KW-1185">Reference proteome</keyword>
<dbReference type="InterPro" id="IPR011701">
    <property type="entry name" value="MFS"/>
</dbReference>
<dbReference type="AlphaFoldDB" id="A0AAE0HZC0"/>
<evidence type="ECO:0000256" key="4">
    <source>
        <dbReference type="ARBA" id="ARBA00022989"/>
    </source>
</evidence>
<reference evidence="8" key="2">
    <citation type="submission" date="2023-06" db="EMBL/GenBank/DDBJ databases">
        <authorList>
            <consortium name="Lawrence Berkeley National Laboratory"/>
            <person name="Haridas S."/>
            <person name="Hensen N."/>
            <person name="Bonometti L."/>
            <person name="Westerberg I."/>
            <person name="Brannstrom I.O."/>
            <person name="Guillou S."/>
            <person name="Cros-Aarteil S."/>
            <person name="Calhoun S."/>
            <person name="Kuo A."/>
            <person name="Mondo S."/>
            <person name="Pangilinan J."/>
            <person name="Riley R."/>
            <person name="Labutti K."/>
            <person name="Andreopoulos B."/>
            <person name="Lipzen A."/>
            <person name="Chen C."/>
            <person name="Yanf M."/>
            <person name="Daum C."/>
            <person name="Ng V."/>
            <person name="Clum A."/>
            <person name="Steindorff A."/>
            <person name="Ohm R."/>
            <person name="Martin F."/>
            <person name="Silar P."/>
            <person name="Natvig D."/>
            <person name="Lalanne C."/>
            <person name="Gautier V."/>
            <person name="Ament-Velasquez S.L."/>
            <person name="Kruys A."/>
            <person name="Hutchinson M.I."/>
            <person name="Powell A.J."/>
            <person name="Barry K."/>
            <person name="Miller A.N."/>
            <person name="Grigoriev I.V."/>
            <person name="Debuchy R."/>
            <person name="Gladieux P."/>
            <person name="Thoren M.H."/>
            <person name="Johannesson H."/>
        </authorList>
    </citation>
    <scope>NUCLEOTIDE SEQUENCE</scope>
    <source>
        <strain evidence="8">CBS 118394</strain>
    </source>
</reference>
<feature type="transmembrane region" description="Helical" evidence="6">
    <location>
        <begin position="450"/>
        <end position="471"/>
    </location>
</feature>
<keyword evidence="4 6" id="KW-1133">Transmembrane helix</keyword>
<reference evidence="8" key="1">
    <citation type="journal article" date="2023" name="Mol. Phylogenet. Evol.">
        <title>Genome-scale phylogeny and comparative genomics of the fungal order Sordariales.</title>
        <authorList>
            <person name="Hensen N."/>
            <person name="Bonometti L."/>
            <person name="Westerberg I."/>
            <person name="Brannstrom I.O."/>
            <person name="Guillou S."/>
            <person name="Cros-Aarteil S."/>
            <person name="Calhoun S."/>
            <person name="Haridas S."/>
            <person name="Kuo A."/>
            <person name="Mondo S."/>
            <person name="Pangilinan J."/>
            <person name="Riley R."/>
            <person name="LaButti K."/>
            <person name="Andreopoulos B."/>
            <person name="Lipzen A."/>
            <person name="Chen C."/>
            <person name="Yan M."/>
            <person name="Daum C."/>
            <person name="Ng V."/>
            <person name="Clum A."/>
            <person name="Steindorff A."/>
            <person name="Ohm R.A."/>
            <person name="Martin F."/>
            <person name="Silar P."/>
            <person name="Natvig D.O."/>
            <person name="Lalanne C."/>
            <person name="Gautier V."/>
            <person name="Ament-Velasquez S.L."/>
            <person name="Kruys A."/>
            <person name="Hutchinson M.I."/>
            <person name="Powell A.J."/>
            <person name="Barry K."/>
            <person name="Miller A.N."/>
            <person name="Grigoriev I.V."/>
            <person name="Debuchy R."/>
            <person name="Gladieux P."/>
            <person name="Hiltunen Thoren M."/>
            <person name="Johannesson H."/>
        </authorList>
    </citation>
    <scope>NUCLEOTIDE SEQUENCE</scope>
    <source>
        <strain evidence="8">CBS 118394</strain>
    </source>
</reference>
<dbReference type="Pfam" id="PF07690">
    <property type="entry name" value="MFS_1"/>
    <property type="match status" value="1"/>
</dbReference>
<evidence type="ECO:0000256" key="3">
    <source>
        <dbReference type="ARBA" id="ARBA00022692"/>
    </source>
</evidence>
<organism evidence="8 9">
    <name type="scientific">Apodospora peruviana</name>
    <dbReference type="NCBI Taxonomy" id="516989"/>
    <lineage>
        <taxon>Eukaryota</taxon>
        <taxon>Fungi</taxon>
        <taxon>Dikarya</taxon>
        <taxon>Ascomycota</taxon>
        <taxon>Pezizomycotina</taxon>
        <taxon>Sordariomycetes</taxon>
        <taxon>Sordariomycetidae</taxon>
        <taxon>Sordariales</taxon>
        <taxon>Lasiosphaeriaceae</taxon>
        <taxon>Apodospora</taxon>
    </lineage>
</organism>
<dbReference type="Proteomes" id="UP001283341">
    <property type="component" value="Unassembled WGS sequence"/>
</dbReference>
<protein>
    <submittedName>
        <fullName evidence="8">Major facilitator superfamily domain-containing protein</fullName>
    </submittedName>
</protein>
<gene>
    <name evidence="8" type="ORF">B0H66DRAFT_522083</name>
</gene>
<feature type="transmembrane region" description="Helical" evidence="6">
    <location>
        <begin position="149"/>
        <end position="172"/>
    </location>
</feature>
<feature type="transmembrane region" description="Helical" evidence="6">
    <location>
        <begin position="362"/>
        <end position="380"/>
    </location>
</feature>